<evidence type="ECO:0000313" key="3">
    <source>
        <dbReference type="Proteomes" id="UP000645828"/>
    </source>
</evidence>
<feature type="compositionally biased region" description="Basic residues" evidence="1">
    <location>
        <begin position="884"/>
        <end position="907"/>
    </location>
</feature>
<proteinExistence type="predicted"/>
<keyword evidence="3" id="KW-1185">Reference proteome</keyword>
<feature type="region of interest" description="Disordered" evidence="1">
    <location>
        <begin position="102"/>
        <end position="129"/>
    </location>
</feature>
<accession>A0A811Z2R2</accession>
<dbReference type="AlphaFoldDB" id="A0A811Z2R2"/>
<feature type="compositionally biased region" description="Basic residues" evidence="1">
    <location>
        <begin position="850"/>
        <end position="868"/>
    </location>
</feature>
<evidence type="ECO:0000256" key="1">
    <source>
        <dbReference type="SAM" id="MobiDB-lite"/>
    </source>
</evidence>
<feature type="region of interest" description="Disordered" evidence="1">
    <location>
        <begin position="764"/>
        <end position="907"/>
    </location>
</feature>
<feature type="compositionally biased region" description="Pro residues" evidence="1">
    <location>
        <begin position="114"/>
        <end position="128"/>
    </location>
</feature>
<reference evidence="2" key="1">
    <citation type="submission" date="2020-12" db="EMBL/GenBank/DDBJ databases">
        <authorList>
            <consortium name="Molecular Ecology Group"/>
        </authorList>
    </citation>
    <scope>NUCLEOTIDE SEQUENCE</scope>
    <source>
        <strain evidence="2">TBG_1078</strain>
    </source>
</reference>
<feature type="compositionally biased region" description="Polar residues" evidence="1">
    <location>
        <begin position="785"/>
        <end position="800"/>
    </location>
</feature>
<dbReference type="Proteomes" id="UP000645828">
    <property type="component" value="Unassembled WGS sequence"/>
</dbReference>
<feature type="compositionally biased region" description="Polar residues" evidence="1">
    <location>
        <begin position="808"/>
        <end position="819"/>
    </location>
</feature>
<gene>
    <name evidence="2" type="ORF">NYPRO_LOCUS17146</name>
</gene>
<dbReference type="EMBL" id="CAJHUB010000757">
    <property type="protein sequence ID" value="CAD7684353.1"/>
    <property type="molecule type" value="Genomic_DNA"/>
</dbReference>
<name>A0A811Z2R2_NYCPR</name>
<feature type="region of interest" description="Disordered" evidence="1">
    <location>
        <begin position="484"/>
        <end position="505"/>
    </location>
</feature>
<feature type="compositionally biased region" description="Low complexity" evidence="1">
    <location>
        <begin position="824"/>
        <end position="848"/>
    </location>
</feature>
<sequence length="907" mass="96728">MTSPPPFLLELSARPTSPLEKCFSDDPFLPGSPPPPGKGFNPILTLGVPLAPRKGYSDHPAHPPGLSPNPGEACSDSSHPLDSPHFSRDPFCGLPCGPGLSPLTASPSSRPRRLPSPPPPPSPPPQPALRPVRCSLEPCSPVLARPCCREPILLRSPPSSPCFDRFGLLGSPPVRPQSPYCSWISPPRTPRPCPRGPFVDQPSYFCYCGGYPSALVTSPGTSPPLPHRPLGASPVTSPVLSHVPLETGPMISPSVTSGSQGTCPIVSPTVAHRPLATGLVISPPLAQRPMEIRSVVSPPLSHRVLETGPVFSPVLCTWSSGKSYNDPPLSPACSPPSGSFCQGCLKPPDSCEPKPQLDLPLGKNCCGPPLSSQAGTSCPPSSSQEGSFHHSHFSQEAHIPAPAGPCCAIRLPVRTTGSPCSPPSQAPMKPCFESVFTWETGGSSCLFVEPGTTLSCSPCPPEPPLPLSSHCPYPVFSFPSPLGNQFISPPQSPPHRSYNEPPLPTPACPQVKSPKCPELKPPCPPHRCRSLIIPLQHSPLDQPRPPKACASPPPPSHPSGPSCMVTSITTCSNSCPKELPQRTALPTVIPRTLKPVIPTCLPLRLPFCSVPPNTYVQSSPCGLPIGPPCNNHVYSVVPSTSDPCPLLGPPQCHKLPIVSPCGIYSTPKCQPQPCRLPVPPPCSTHIYSFIPLRTPFDPQCLPIAPQPRCHPDTMPCGFHVYSVAPRGPRKECPQVPYSCPLSSSKTSSCSSNLSRSSTVIISECQSSDSHSKNENTHHPRRSRSQSKSFHPQRTQSQNRSPGRKRSRSQSNSPHQSVNQDKSENPQGSGNQGQGESSQCSKSQSQSKSPCHGRWRGKSKSPHHSRSRSKSPCPGKGQGQSQSPRHSRSHGHHSRSHGRNKSPRHNKK</sequence>
<feature type="region of interest" description="Disordered" evidence="1">
    <location>
        <begin position="1"/>
        <end position="83"/>
    </location>
</feature>
<organism evidence="2 3">
    <name type="scientific">Nyctereutes procyonoides</name>
    <name type="common">Raccoon dog</name>
    <name type="synonym">Canis procyonoides</name>
    <dbReference type="NCBI Taxonomy" id="34880"/>
    <lineage>
        <taxon>Eukaryota</taxon>
        <taxon>Metazoa</taxon>
        <taxon>Chordata</taxon>
        <taxon>Craniata</taxon>
        <taxon>Vertebrata</taxon>
        <taxon>Euteleostomi</taxon>
        <taxon>Mammalia</taxon>
        <taxon>Eutheria</taxon>
        <taxon>Laurasiatheria</taxon>
        <taxon>Carnivora</taxon>
        <taxon>Caniformia</taxon>
        <taxon>Canidae</taxon>
        <taxon>Nyctereutes</taxon>
    </lineage>
</organism>
<protein>
    <submittedName>
        <fullName evidence="2">(raccoon dog) hypothetical protein</fullName>
    </submittedName>
</protein>
<evidence type="ECO:0000313" key="2">
    <source>
        <dbReference type="EMBL" id="CAD7684353.1"/>
    </source>
</evidence>
<comment type="caution">
    <text evidence="2">The sequence shown here is derived from an EMBL/GenBank/DDBJ whole genome shotgun (WGS) entry which is preliminary data.</text>
</comment>